<evidence type="ECO:0000259" key="2">
    <source>
        <dbReference type="Pfam" id="PF03067"/>
    </source>
</evidence>
<evidence type="ECO:0000256" key="1">
    <source>
        <dbReference type="SAM" id="MobiDB-lite"/>
    </source>
</evidence>
<evidence type="ECO:0000313" key="3">
    <source>
        <dbReference type="EMBL" id="KAK7476301.1"/>
    </source>
</evidence>
<gene>
    <name evidence="3" type="ORF">BaRGS_00032494</name>
</gene>
<dbReference type="AlphaFoldDB" id="A0ABD0JMX0"/>
<dbReference type="EMBL" id="JACVVK020000380">
    <property type="protein sequence ID" value="KAK7476301.1"/>
    <property type="molecule type" value="Genomic_DNA"/>
</dbReference>
<name>A0ABD0JMX0_9CAEN</name>
<feature type="region of interest" description="Disordered" evidence="1">
    <location>
        <begin position="164"/>
        <end position="234"/>
    </location>
</feature>
<feature type="domain" description="Chitin-binding type-4" evidence="2">
    <location>
        <begin position="5"/>
        <end position="158"/>
    </location>
</feature>
<protein>
    <recommendedName>
        <fullName evidence="2">Chitin-binding type-4 domain-containing protein</fullName>
    </recommendedName>
</protein>
<feature type="compositionally biased region" description="Low complexity" evidence="1">
    <location>
        <begin position="172"/>
        <end position="195"/>
    </location>
</feature>
<feature type="non-terminal residue" evidence="3">
    <location>
        <position position="1"/>
    </location>
</feature>
<sequence length="270" mass="28968">RQWKVNGGKCGICGDPYDTPDPKPNEAGGMYAKGIIVRTYHQADVINVTVKITASHGGYFMFKLCPNNDVTKEATQECLDRHVLQVVNSAHGLPAGDRFYEDTRTMNQQVRLQLPDDVTCTQCVLQWTYYTGNTWACDGDKCCIGCGPQENFVNCVDIAITPTSDERPQQQSSSTTATATPATTTTATTAANSSTSDERPQQRASSANATATPATTTPATTAANSTTTSEPRSGCRAAGAYEGKALVDEWCAFSCGYQKPYCPSSHCVCP</sequence>
<keyword evidence="4" id="KW-1185">Reference proteome</keyword>
<evidence type="ECO:0000313" key="4">
    <source>
        <dbReference type="Proteomes" id="UP001519460"/>
    </source>
</evidence>
<reference evidence="3 4" key="1">
    <citation type="journal article" date="2023" name="Sci. Data">
        <title>Genome assembly of the Korean intertidal mud-creeper Batillaria attramentaria.</title>
        <authorList>
            <person name="Patra A.K."/>
            <person name="Ho P.T."/>
            <person name="Jun S."/>
            <person name="Lee S.J."/>
            <person name="Kim Y."/>
            <person name="Won Y.J."/>
        </authorList>
    </citation>
    <scope>NUCLEOTIDE SEQUENCE [LARGE SCALE GENOMIC DNA]</scope>
    <source>
        <strain evidence="3">Wonlab-2016</strain>
    </source>
</reference>
<comment type="caution">
    <text evidence="3">The sequence shown here is derived from an EMBL/GenBank/DDBJ whole genome shotgun (WGS) entry which is preliminary data.</text>
</comment>
<proteinExistence type="predicted"/>
<dbReference type="InterPro" id="IPR004302">
    <property type="entry name" value="Cellulose/chitin-bd_N"/>
</dbReference>
<feature type="compositionally biased region" description="Low complexity" evidence="1">
    <location>
        <begin position="204"/>
        <end position="229"/>
    </location>
</feature>
<dbReference type="Pfam" id="PF03067">
    <property type="entry name" value="LPMO_10"/>
    <property type="match status" value="1"/>
</dbReference>
<organism evidence="3 4">
    <name type="scientific">Batillaria attramentaria</name>
    <dbReference type="NCBI Taxonomy" id="370345"/>
    <lineage>
        <taxon>Eukaryota</taxon>
        <taxon>Metazoa</taxon>
        <taxon>Spiralia</taxon>
        <taxon>Lophotrochozoa</taxon>
        <taxon>Mollusca</taxon>
        <taxon>Gastropoda</taxon>
        <taxon>Caenogastropoda</taxon>
        <taxon>Sorbeoconcha</taxon>
        <taxon>Cerithioidea</taxon>
        <taxon>Batillariidae</taxon>
        <taxon>Batillaria</taxon>
    </lineage>
</organism>
<dbReference type="Proteomes" id="UP001519460">
    <property type="component" value="Unassembled WGS sequence"/>
</dbReference>
<accession>A0ABD0JMX0</accession>